<reference evidence="2 3" key="1">
    <citation type="submission" date="2024-01" db="EMBL/GenBank/DDBJ databases">
        <title>Comparative genomics of Cryptococcus and Kwoniella reveals pathogenesis evolution and contrasting modes of karyotype evolution via chromosome fusion or intercentromeric recombination.</title>
        <authorList>
            <person name="Coelho M.A."/>
            <person name="David-Palma M."/>
            <person name="Shea T."/>
            <person name="Bowers K."/>
            <person name="McGinley-Smith S."/>
            <person name="Mohammad A.W."/>
            <person name="Gnirke A."/>
            <person name="Yurkov A.M."/>
            <person name="Nowrousian M."/>
            <person name="Sun S."/>
            <person name="Cuomo C.A."/>
            <person name="Heitman J."/>
        </authorList>
    </citation>
    <scope>NUCLEOTIDE SEQUENCE [LARGE SCALE GENOMIC DNA]</scope>
    <source>
        <strain evidence="2 3">PYCC6329</strain>
    </source>
</reference>
<organism evidence="2 3">
    <name type="scientific">Kwoniella europaea PYCC6329</name>
    <dbReference type="NCBI Taxonomy" id="1423913"/>
    <lineage>
        <taxon>Eukaryota</taxon>
        <taxon>Fungi</taxon>
        <taxon>Dikarya</taxon>
        <taxon>Basidiomycota</taxon>
        <taxon>Agaricomycotina</taxon>
        <taxon>Tremellomycetes</taxon>
        <taxon>Tremellales</taxon>
        <taxon>Cryptococcaceae</taxon>
        <taxon>Kwoniella</taxon>
    </lineage>
</organism>
<gene>
    <name evidence="2" type="ORF">V865_002226</name>
</gene>
<accession>A0AAX4KCQ7</accession>
<evidence type="ECO:0000256" key="1">
    <source>
        <dbReference type="SAM" id="MobiDB-lite"/>
    </source>
</evidence>
<evidence type="ECO:0000313" key="3">
    <source>
        <dbReference type="Proteomes" id="UP001358614"/>
    </source>
</evidence>
<evidence type="ECO:0000313" key="2">
    <source>
        <dbReference type="EMBL" id="WWD04160.1"/>
    </source>
</evidence>
<dbReference type="AlphaFoldDB" id="A0AAX4KCQ7"/>
<dbReference type="GeneID" id="91101030"/>
<protein>
    <submittedName>
        <fullName evidence="2">Uncharacterized protein</fullName>
    </submittedName>
</protein>
<keyword evidence="3" id="KW-1185">Reference proteome</keyword>
<feature type="region of interest" description="Disordered" evidence="1">
    <location>
        <begin position="43"/>
        <end position="100"/>
    </location>
</feature>
<name>A0AAX4KCQ7_9TREE</name>
<dbReference type="KEGG" id="ker:91101030"/>
<sequence>MLKRCSDLASSCDDKDEQMKQITAFLAQAKDLVRGAEQILEGPRNCNTSDSSSSADQCQLHHPAISPRSPGGKDISEVEDATSIQPPGPTSPPIKTNERENPVDDGFLFHPIQQVAWDNPELTSTDHLTPHLPRFWNTAFEGLESWRNGLYSGEIIQRVLLTSLSIDRLQRHPDLAECFFYWGWSGCNFRARRAISVPPNLSQPLTMQTFGLSSYEYSKGWSSSLNLLGDAIFDDPTSTTHFGPATEQEKWDNFQLCRGASAWIVEHEEEGSKIYRKEGKD</sequence>
<dbReference type="EMBL" id="CP144089">
    <property type="protein sequence ID" value="WWD04160.1"/>
    <property type="molecule type" value="Genomic_DNA"/>
</dbReference>
<proteinExistence type="predicted"/>
<dbReference type="RefSeq" id="XP_066082127.1">
    <property type="nucleotide sequence ID" value="XM_066226030.1"/>
</dbReference>
<feature type="compositionally biased region" description="Polar residues" evidence="1">
    <location>
        <begin position="45"/>
        <end position="57"/>
    </location>
</feature>
<dbReference type="Proteomes" id="UP001358614">
    <property type="component" value="Chromosome 1"/>
</dbReference>